<evidence type="ECO:0000313" key="2">
    <source>
        <dbReference type="EMBL" id="ARU47283.1"/>
    </source>
</evidence>
<sequence>MDISTTSLLTNQLQTLDPKATAKENATKIIQESANIPLSITAQKTTTTPNNAQDVIGQLLGSAVNEAKSKSAIFEILQNNQLFKNMGNFAEDIKNLSSLVKMDSTIAKPLALLQLFSKNIEQIDVKMLQEQIQNSGIFFESKLSNIVTQKGVQDTLQTLASALQEHFSQMNTKTVIPLLKEINVIMDHLNSTQNISSKEGQASLKMLLDLFRQSVKQELSSEGNSVFKEVYQNVQKLDYAIKQMDLIASKVENYPLDMKVEENFSTQVKVILEMLKENLSALQLDDLQPQIDQLLTKGSLLKESNSVSLPSSELLATPLTVSKDEGALKIPPQPNVIKAEDMGQPVEKRLMENTVEEIEGSTLSKEALVLKTESTFLSSAMATAVMNGAVTKAPETTEEALKMVANRIKQQIEILDPKSVQQSDFVDKSTILEQKIHGLIKPELFVGKAIAQKLSLDPTDVELLSDMKGVLTKLSDNLQTSPQNKEALEITNRLLTQIEYHQLVSYVSSSTHLYVPFSWDGLQGGSMMMKQSSDNNFHCQIDLNLEAYGKLNMMLVLSGEKYIDISIAVQKKELSEKITQQLNNLKQAFNEVGLITGNVKMLEYKDVSTVKNDYFSGEKLQFGINITI</sequence>
<accession>A0A1Y0HJ42</accession>
<proteinExistence type="predicted"/>
<name>A0A1Y0HJ42_9BACT</name>
<organism evidence="2 3">
    <name type="scientific">Sulfurospirillum diekertiae</name>
    <dbReference type="NCBI Taxonomy" id="1854492"/>
    <lineage>
        <taxon>Bacteria</taxon>
        <taxon>Pseudomonadati</taxon>
        <taxon>Campylobacterota</taxon>
        <taxon>Epsilonproteobacteria</taxon>
        <taxon>Campylobacterales</taxon>
        <taxon>Sulfurospirillaceae</taxon>
        <taxon>Sulfurospirillum</taxon>
    </lineage>
</organism>
<reference evidence="3" key="1">
    <citation type="submission" date="2017-05" db="EMBL/GenBank/DDBJ databases">
        <title>Dechlorination kinetics govern the competition between two new strains of the genus Sulfurospirillum.</title>
        <authorList>
            <person name="Buttet G.F."/>
            <person name="Murray A.M."/>
            <person name="Goris T."/>
            <person name="Burion M."/>
            <person name="Lin B."/>
            <person name="Rolle M."/>
            <person name="Maillard J."/>
        </authorList>
    </citation>
    <scope>NUCLEOTIDE SEQUENCE [LARGE SCALE GENOMIC DNA]</scope>
    <source>
        <strain evidence="3">SL2-1</strain>
    </source>
</reference>
<evidence type="ECO:0000313" key="3">
    <source>
        <dbReference type="Proteomes" id="UP000196005"/>
    </source>
</evidence>
<dbReference type="OrthoDB" id="5337397at2"/>
<dbReference type="EMBL" id="CP021416">
    <property type="protein sequence ID" value="ARU47283.1"/>
    <property type="molecule type" value="Genomic_DNA"/>
</dbReference>
<keyword evidence="3" id="KW-1185">Reference proteome</keyword>
<dbReference type="RefSeq" id="WP_087437404.1">
    <property type="nucleotide sequence ID" value="NZ_CP021416.1"/>
</dbReference>
<dbReference type="KEGG" id="suls:Sdiek1_0099"/>
<dbReference type="Pfam" id="PF02120">
    <property type="entry name" value="Flg_hook"/>
    <property type="match status" value="1"/>
</dbReference>
<gene>
    <name evidence="2" type="ORF">Sdiek1_0099</name>
</gene>
<feature type="domain" description="Flagellar hook-length control protein-like C-terminal" evidence="1">
    <location>
        <begin position="528"/>
        <end position="600"/>
    </location>
</feature>
<protein>
    <recommendedName>
        <fullName evidence="1">Flagellar hook-length control protein-like C-terminal domain-containing protein</fullName>
    </recommendedName>
</protein>
<dbReference type="Proteomes" id="UP000196005">
    <property type="component" value="Chromosome"/>
</dbReference>
<dbReference type="InterPro" id="IPR021136">
    <property type="entry name" value="Flagellar_hook_control-like_C"/>
</dbReference>
<dbReference type="AlphaFoldDB" id="A0A1Y0HJ42"/>
<evidence type="ECO:0000259" key="1">
    <source>
        <dbReference type="Pfam" id="PF02120"/>
    </source>
</evidence>